<name>A0A062UBU6_9PROT</name>
<evidence type="ECO:0000256" key="1">
    <source>
        <dbReference type="SAM" id="Phobius"/>
    </source>
</evidence>
<evidence type="ECO:0000313" key="2">
    <source>
        <dbReference type="EMBL" id="KCZ55163.1"/>
    </source>
</evidence>
<keyword evidence="3" id="KW-1185">Reference proteome</keyword>
<gene>
    <name evidence="2" type="ORF">HY30_08345</name>
</gene>
<comment type="caution">
    <text evidence="2">The sequence shown here is derived from an EMBL/GenBank/DDBJ whole genome shotgun (WGS) entry which is preliminary data.</text>
</comment>
<accession>A0A062UBU6</accession>
<dbReference type="AlphaFoldDB" id="A0A062UBU6"/>
<proteinExistence type="predicted"/>
<dbReference type="Proteomes" id="UP000027190">
    <property type="component" value="Unassembled WGS sequence"/>
</dbReference>
<feature type="transmembrane region" description="Helical" evidence="1">
    <location>
        <begin position="7"/>
        <end position="29"/>
    </location>
</feature>
<dbReference type="EMBL" id="AWFG01000063">
    <property type="protein sequence ID" value="KCZ55163.1"/>
    <property type="molecule type" value="Genomic_DNA"/>
</dbReference>
<protein>
    <submittedName>
        <fullName evidence="2">Uncharacterized protein</fullName>
    </submittedName>
</protein>
<keyword evidence="1" id="KW-0472">Membrane</keyword>
<keyword evidence="1" id="KW-1133">Transmembrane helix</keyword>
<sequence>MNGAKPGFWTVIELYTRPFGIAAMLLLAIDHYQHFRWDDWVFSGFVFTSLILGLVVTCRRILHDATSPRSSR</sequence>
<dbReference type="RefSeq" id="WP_034742886.1">
    <property type="nucleotide sequence ID" value="NZ_AWFG01000063.1"/>
</dbReference>
<dbReference type="PATRIC" id="fig|1280947.3.peg.3109"/>
<organism evidence="2 3">
    <name type="scientific">Hyphomonas chukchiensis</name>
    <dbReference type="NCBI Taxonomy" id="1280947"/>
    <lineage>
        <taxon>Bacteria</taxon>
        <taxon>Pseudomonadati</taxon>
        <taxon>Pseudomonadota</taxon>
        <taxon>Alphaproteobacteria</taxon>
        <taxon>Hyphomonadales</taxon>
        <taxon>Hyphomonadaceae</taxon>
        <taxon>Hyphomonas</taxon>
    </lineage>
</organism>
<evidence type="ECO:0000313" key="3">
    <source>
        <dbReference type="Proteomes" id="UP000027190"/>
    </source>
</evidence>
<keyword evidence="1" id="KW-0812">Transmembrane</keyword>
<reference evidence="2 3" key="1">
    <citation type="journal article" date="2014" name="Antonie Van Leeuwenhoek">
        <title>Hyphomonas beringensis sp. nov. and Hyphomonas chukchiensis sp. nov., isolated from surface seawater of the Bering Sea and Chukchi Sea.</title>
        <authorList>
            <person name="Li C."/>
            <person name="Lai Q."/>
            <person name="Li G."/>
            <person name="Dong C."/>
            <person name="Wang J."/>
            <person name="Liao Y."/>
            <person name="Shao Z."/>
        </authorList>
    </citation>
    <scope>NUCLEOTIDE SEQUENCE [LARGE SCALE GENOMIC DNA]</scope>
    <source>
        <strain evidence="2 3">BH-BN04-4</strain>
    </source>
</reference>
<feature type="transmembrane region" description="Helical" evidence="1">
    <location>
        <begin position="41"/>
        <end position="62"/>
    </location>
</feature>
<dbReference type="STRING" id="1280947.HY30_08345"/>